<dbReference type="Proteomes" id="UP001206821">
    <property type="component" value="Unassembled WGS sequence"/>
</dbReference>
<dbReference type="CDD" id="cd00077">
    <property type="entry name" value="HDc"/>
    <property type="match status" value="1"/>
</dbReference>
<dbReference type="RefSeq" id="WP_034814905.1">
    <property type="nucleotide sequence ID" value="NZ_JANIEK010000031.1"/>
</dbReference>
<dbReference type="SUPFAM" id="SSF109604">
    <property type="entry name" value="HD-domain/PDEase-like"/>
    <property type="match status" value="1"/>
</dbReference>
<comment type="caution">
    <text evidence="1">The sequence shown here is derived from an EMBL/GenBank/DDBJ whole genome shotgun (WGS) entry which is preliminary data.</text>
</comment>
<dbReference type="InterPro" id="IPR052194">
    <property type="entry name" value="MESH1"/>
</dbReference>
<dbReference type="InterPro" id="IPR003607">
    <property type="entry name" value="HD/PDEase_dom"/>
</dbReference>
<organism evidence="1 2">
    <name type="scientific">Exiguobacterium alkaliphilum</name>
    <dbReference type="NCBI Taxonomy" id="1428684"/>
    <lineage>
        <taxon>Bacteria</taxon>
        <taxon>Bacillati</taxon>
        <taxon>Bacillota</taxon>
        <taxon>Bacilli</taxon>
        <taxon>Bacillales</taxon>
        <taxon>Bacillales Family XII. Incertae Sedis</taxon>
        <taxon>Exiguobacterium</taxon>
    </lineage>
</organism>
<keyword evidence="2" id="KW-1185">Reference proteome</keyword>
<reference evidence="1 2" key="1">
    <citation type="submission" date="2022-07" db="EMBL/GenBank/DDBJ databases">
        <title>Genomic and pangenome structural analysis of the polyextremophile Exiguobacterium.</title>
        <authorList>
            <person name="Shen L."/>
        </authorList>
    </citation>
    <scope>NUCLEOTIDE SEQUENCE [LARGE SCALE GENOMIC DNA]</scope>
    <source>
        <strain evidence="1 2">12_1</strain>
    </source>
</reference>
<accession>A0ABT2KZ29</accession>
<protein>
    <submittedName>
        <fullName evidence="1">HD domain-containing protein</fullName>
    </submittedName>
</protein>
<sequence length="262" mass="30150">MHRLVEEALRFAAARHDGQFRKGSRIPYVTHPVAVAMILTEDHQPVPVVAAALLHDVLEDTFTTKDELHEQFGPEVARLVEAVSEPDKSLPWEQRKQAMLERIPSLEYDEIALLVADKLHNLRSIRLDIDVVGKGVWSRFRRPLRDQSWYYHELLEALRPFQSTSGLIEVYEQELNRLFYGTETERVLKLQKLSTVVTNGFQEEDWVQEAPTLYQTAFELDETMSVTERSDRSGGDDSILKGLTELSYRTALTSEDIVRLTK</sequence>
<evidence type="ECO:0000313" key="2">
    <source>
        <dbReference type="Proteomes" id="UP001206821"/>
    </source>
</evidence>
<dbReference type="Gene3D" id="1.10.3210.10">
    <property type="entry name" value="Hypothetical protein af1432"/>
    <property type="match status" value="1"/>
</dbReference>
<proteinExistence type="predicted"/>
<evidence type="ECO:0000313" key="1">
    <source>
        <dbReference type="EMBL" id="MCT4795665.1"/>
    </source>
</evidence>
<dbReference type="Pfam" id="PF13328">
    <property type="entry name" value="HD_4"/>
    <property type="match status" value="1"/>
</dbReference>
<dbReference type="PANTHER" id="PTHR46246:SF1">
    <property type="entry name" value="GUANOSINE-3',5'-BIS(DIPHOSPHATE) 3'-PYROPHOSPHOHYDROLASE MESH1"/>
    <property type="match status" value="1"/>
</dbReference>
<dbReference type="EMBL" id="JANIEK010000031">
    <property type="protein sequence ID" value="MCT4795665.1"/>
    <property type="molecule type" value="Genomic_DNA"/>
</dbReference>
<dbReference type="PANTHER" id="PTHR46246">
    <property type="entry name" value="GUANOSINE-3',5'-BIS(DIPHOSPHATE) 3'-PYROPHOSPHOHYDROLASE MESH1"/>
    <property type="match status" value="1"/>
</dbReference>
<name>A0ABT2KZ29_9BACL</name>
<gene>
    <name evidence="1" type="ORF">NQG31_08915</name>
</gene>